<proteinExistence type="predicted"/>
<comment type="caution">
    <text evidence="2">The sequence shown here is derived from an EMBL/GenBank/DDBJ whole genome shotgun (WGS) entry which is preliminary data.</text>
</comment>
<gene>
    <name evidence="2" type="ORF">AQJ11_39055</name>
</gene>
<reference evidence="2 3" key="1">
    <citation type="submission" date="2015-10" db="EMBL/GenBank/DDBJ databases">
        <title>Draft genome sequence of Streptomyces corchorusii DSM 40340, type strain for the species Streptomyces corchorusii.</title>
        <authorList>
            <person name="Ruckert C."/>
            <person name="Winkler A."/>
            <person name="Kalinowski J."/>
            <person name="Kampfer P."/>
            <person name="Glaeser S."/>
        </authorList>
    </citation>
    <scope>NUCLEOTIDE SEQUENCE [LARGE SCALE GENOMIC DNA]</scope>
    <source>
        <strain evidence="2 3">DSM 40340</strain>
    </source>
</reference>
<protein>
    <submittedName>
        <fullName evidence="2">Uncharacterized protein</fullName>
    </submittedName>
</protein>
<sequence>MFTENRATPPSATRTSGSRLAFDTSLDLVAAEVPLGAPEQAPHLAFPSADTDTDIVGANAAHKTAAEFRVPFTFTVTVRTMALSAATQAITRPGQAGTGDGRSMSFNATAVVRFAADEAPPAVPPQAGSEGDTARQRRSRQRHTALTALPVPTPVRSLSGNHASARFAEPARPGNPSLSEQVRRALSGVPETTTPLQITSSSGDPAE</sequence>
<dbReference type="EMBL" id="LMWP01000051">
    <property type="protein sequence ID" value="KUN16792.1"/>
    <property type="molecule type" value="Genomic_DNA"/>
</dbReference>
<dbReference type="Proteomes" id="UP000053398">
    <property type="component" value="Unassembled WGS sequence"/>
</dbReference>
<name>A0A101PSH1_STRCK</name>
<evidence type="ECO:0000313" key="2">
    <source>
        <dbReference type="EMBL" id="KUN16792.1"/>
    </source>
</evidence>
<feature type="region of interest" description="Disordered" evidence="1">
    <location>
        <begin position="118"/>
        <end position="207"/>
    </location>
</feature>
<feature type="compositionally biased region" description="Polar residues" evidence="1">
    <location>
        <begin position="190"/>
        <end position="207"/>
    </location>
</feature>
<evidence type="ECO:0000256" key="1">
    <source>
        <dbReference type="SAM" id="MobiDB-lite"/>
    </source>
</evidence>
<dbReference type="RefSeq" id="WP_059266528.1">
    <property type="nucleotide sequence ID" value="NZ_KQ948372.1"/>
</dbReference>
<evidence type="ECO:0000313" key="3">
    <source>
        <dbReference type="Proteomes" id="UP000053398"/>
    </source>
</evidence>
<accession>A0A101PSH1</accession>
<keyword evidence="3" id="KW-1185">Reference proteome</keyword>
<organism evidence="2 3">
    <name type="scientific">Streptomyces corchorusii</name>
    <name type="common">Streptomyces chibaensis</name>
    <dbReference type="NCBI Taxonomy" id="1903"/>
    <lineage>
        <taxon>Bacteria</taxon>
        <taxon>Bacillati</taxon>
        <taxon>Actinomycetota</taxon>
        <taxon>Actinomycetes</taxon>
        <taxon>Kitasatosporales</taxon>
        <taxon>Streptomycetaceae</taxon>
        <taxon>Streptomyces</taxon>
    </lineage>
</organism>
<dbReference type="AlphaFoldDB" id="A0A101PSH1"/>